<sequence length="551" mass="61583">MEEEANNAEDESSSASEFRAREIQRLMKQAKDLGMGNEERLQEIEECMIKSELVGKGINFVGEVIESSSKRVSDVMKKTAKHGVESIKECLDRGLSESLDMLFEKMLQTDRTDEGYRKVASAWRQEVGEDITDSGALESLLDEYVTTRKAPKYEHCVKIISRLVARKFENACDKHGQTPASSRELAFCQDVINLNDIPSEQEIVVLLRKYEVSVHELVPKANSKWVKHEELRSAEVVQRSLICVKELAAGKDKETPVSNPAVTPVAERSEIKKPGDLLKEGWKALLEKIWRLPWRKVKTNLAIVHLIVVCYSIIAQENQTQIEFKLPIAFSVVQSIQHFHRAHAAVPSSFPFDPSRNSSTGTALDTWKNTPSLFPPFAWDTEPSTGIALKTLKNTPSPYSLALNTSVPLLPPHAIATALEQAFELPGRTPKSNTSDAGNGTSTQRVALQFTDPECKADAEAVLKPASKEEKRLFEFLANLPAKTTMEVTSVFTLAMSFLQPYLAAVNLPPDVAQRYLKEVAMSFLNERRGRHHAINQEQLFALARFLAPSK</sequence>
<evidence type="ECO:0000313" key="1">
    <source>
        <dbReference type="EMBL" id="KAK3288867.1"/>
    </source>
</evidence>
<keyword evidence="2" id="KW-1185">Reference proteome</keyword>
<reference evidence="1 2" key="1">
    <citation type="journal article" date="2015" name="Genome Biol. Evol.">
        <title>Comparative Genomics of a Bacterivorous Green Alga Reveals Evolutionary Causalities and Consequences of Phago-Mixotrophic Mode of Nutrition.</title>
        <authorList>
            <person name="Burns J.A."/>
            <person name="Paasch A."/>
            <person name="Narechania A."/>
            <person name="Kim E."/>
        </authorList>
    </citation>
    <scope>NUCLEOTIDE SEQUENCE [LARGE SCALE GENOMIC DNA]</scope>
    <source>
        <strain evidence="1 2">PLY_AMNH</strain>
    </source>
</reference>
<evidence type="ECO:0000313" key="2">
    <source>
        <dbReference type="Proteomes" id="UP001190700"/>
    </source>
</evidence>
<protein>
    <submittedName>
        <fullName evidence="1">Uncharacterized protein</fullName>
    </submittedName>
</protein>
<dbReference type="Proteomes" id="UP001190700">
    <property type="component" value="Unassembled WGS sequence"/>
</dbReference>
<gene>
    <name evidence="1" type="ORF">CYMTET_3691</name>
</gene>
<proteinExistence type="predicted"/>
<name>A0AAE0H2W3_9CHLO</name>
<dbReference type="EMBL" id="LGRX02000340">
    <property type="protein sequence ID" value="KAK3288867.1"/>
    <property type="molecule type" value="Genomic_DNA"/>
</dbReference>
<accession>A0AAE0H2W3</accession>
<dbReference type="AlphaFoldDB" id="A0AAE0H2W3"/>
<comment type="caution">
    <text evidence="1">The sequence shown here is derived from an EMBL/GenBank/DDBJ whole genome shotgun (WGS) entry which is preliminary data.</text>
</comment>
<organism evidence="1 2">
    <name type="scientific">Cymbomonas tetramitiformis</name>
    <dbReference type="NCBI Taxonomy" id="36881"/>
    <lineage>
        <taxon>Eukaryota</taxon>
        <taxon>Viridiplantae</taxon>
        <taxon>Chlorophyta</taxon>
        <taxon>Pyramimonadophyceae</taxon>
        <taxon>Pyramimonadales</taxon>
        <taxon>Pyramimonadaceae</taxon>
        <taxon>Cymbomonas</taxon>
    </lineage>
</organism>